<name>A0A2P2BWP6_9ZZZZ</name>
<dbReference type="InterPro" id="IPR003180">
    <property type="entry name" value="MPG"/>
</dbReference>
<gene>
    <name evidence="5" type="ORF">NOCA2120193</name>
</gene>
<keyword evidence="2" id="KW-0227">DNA damage</keyword>
<dbReference type="GO" id="GO:0003677">
    <property type="term" value="F:DNA binding"/>
    <property type="evidence" value="ECO:0007669"/>
    <property type="project" value="InterPro"/>
</dbReference>
<dbReference type="HAMAP" id="MF_00527">
    <property type="entry name" value="3MGH"/>
    <property type="match status" value="1"/>
</dbReference>
<dbReference type="AlphaFoldDB" id="A0A2P2BWP6"/>
<keyword evidence="3 5" id="KW-0378">Hydrolase</keyword>
<reference evidence="5" key="1">
    <citation type="submission" date="2015-08" db="EMBL/GenBank/DDBJ databases">
        <authorList>
            <person name="Babu N.S."/>
            <person name="Beckwith C.J."/>
            <person name="Beseler K.G."/>
            <person name="Brison A."/>
            <person name="Carone J.V."/>
            <person name="Caskin T.P."/>
            <person name="Diamond M."/>
            <person name="Durham M.E."/>
            <person name="Foxe J.M."/>
            <person name="Go M."/>
            <person name="Henderson B.A."/>
            <person name="Jones I.B."/>
            <person name="McGettigan J.A."/>
            <person name="Micheletti S.J."/>
            <person name="Nasrallah M.E."/>
            <person name="Ortiz D."/>
            <person name="Piller C.R."/>
            <person name="Privatt S.R."/>
            <person name="Schneider S.L."/>
            <person name="Sharp S."/>
            <person name="Smith T.C."/>
            <person name="Stanton J.D."/>
            <person name="Ullery H.E."/>
            <person name="Wilson R.J."/>
            <person name="Serrano M.G."/>
            <person name="Buck G."/>
            <person name="Lee V."/>
            <person name="Wang Y."/>
            <person name="Carvalho R."/>
            <person name="Voegtly L."/>
            <person name="Shi R."/>
            <person name="Duckworth R."/>
            <person name="Johnson A."/>
            <person name="Loviza R."/>
            <person name="Walstead R."/>
            <person name="Shah Z."/>
            <person name="Kiflezghi M."/>
            <person name="Wade K."/>
            <person name="Ball S.L."/>
            <person name="Bradley K.W."/>
            <person name="Asai D.J."/>
            <person name="Bowman C.A."/>
            <person name="Russell D.A."/>
            <person name="Pope W.H."/>
            <person name="Jacobs-Sera D."/>
            <person name="Hendrix R.W."/>
            <person name="Hatfull G.F."/>
        </authorList>
    </citation>
    <scope>NUCLEOTIDE SEQUENCE</scope>
</reference>
<sequence length="198" mass="20799">MPELVEFLSRPAVEVAPELLGAEITANGVTVRLTEVEAYAGPHDPGSHAFRRTPRSAIMYGAPGILYCYLVYGMHVCANVVTGGVDEAGAVLLRAGEVVAGEAEARVRRPGVEVHALARGPANLGRVLGLSLADNGLDLVTGPVRLTPPAALVDLPASGPRVGLRRGADTPWRFWVDGNPSVSSYRPAAVRARPPRPS</sequence>
<evidence type="ECO:0000256" key="2">
    <source>
        <dbReference type="ARBA" id="ARBA00022763"/>
    </source>
</evidence>
<organism evidence="5">
    <name type="scientific">metagenome</name>
    <dbReference type="NCBI Taxonomy" id="256318"/>
    <lineage>
        <taxon>unclassified sequences</taxon>
        <taxon>metagenomes</taxon>
    </lineage>
</organism>
<dbReference type="InterPro" id="IPR036995">
    <property type="entry name" value="MPG_sf"/>
</dbReference>
<dbReference type="SUPFAM" id="SSF50486">
    <property type="entry name" value="FMT C-terminal domain-like"/>
    <property type="match status" value="1"/>
</dbReference>
<dbReference type="InterPro" id="IPR011034">
    <property type="entry name" value="Formyl_transferase-like_C_sf"/>
</dbReference>
<comment type="similarity">
    <text evidence="1">Belongs to the DNA glycosylase MPG family.</text>
</comment>
<dbReference type="GO" id="GO:0006284">
    <property type="term" value="P:base-excision repair"/>
    <property type="evidence" value="ECO:0007669"/>
    <property type="project" value="InterPro"/>
</dbReference>
<evidence type="ECO:0000256" key="1">
    <source>
        <dbReference type="ARBA" id="ARBA00009232"/>
    </source>
</evidence>
<dbReference type="PANTHER" id="PTHR10429:SF0">
    <property type="entry name" value="DNA-3-METHYLADENINE GLYCOSYLASE"/>
    <property type="match status" value="1"/>
</dbReference>
<dbReference type="NCBIfam" id="TIGR00567">
    <property type="entry name" value="3mg"/>
    <property type="match status" value="1"/>
</dbReference>
<dbReference type="CDD" id="cd00540">
    <property type="entry name" value="AAG"/>
    <property type="match status" value="1"/>
</dbReference>
<dbReference type="GO" id="GO:0003905">
    <property type="term" value="F:alkylbase DNA N-glycosylase activity"/>
    <property type="evidence" value="ECO:0007669"/>
    <property type="project" value="InterPro"/>
</dbReference>
<evidence type="ECO:0000256" key="3">
    <source>
        <dbReference type="ARBA" id="ARBA00022801"/>
    </source>
</evidence>
<dbReference type="Pfam" id="PF02245">
    <property type="entry name" value="Pur_DNA_glyco"/>
    <property type="match status" value="1"/>
</dbReference>
<dbReference type="EMBL" id="CZKA01000004">
    <property type="protein sequence ID" value="CUR54160.1"/>
    <property type="molecule type" value="Genomic_DNA"/>
</dbReference>
<accession>A0A2P2BWP6</accession>
<dbReference type="NCBIfam" id="NF002003">
    <property type="entry name" value="PRK00802.1-3"/>
    <property type="match status" value="1"/>
</dbReference>
<protein>
    <submittedName>
        <fullName evidence="5">Putative 3-methyladenine DNA glycosylase</fullName>
        <ecNumber evidence="5">3.2.2.-</ecNumber>
    </submittedName>
</protein>
<evidence type="ECO:0000313" key="5">
    <source>
        <dbReference type="EMBL" id="CUR54160.1"/>
    </source>
</evidence>
<dbReference type="EC" id="3.2.2.-" evidence="5"/>
<keyword evidence="4" id="KW-0234">DNA repair</keyword>
<proteinExistence type="inferred from homology"/>
<dbReference type="Gene3D" id="3.10.300.10">
    <property type="entry name" value="Methylpurine-DNA glycosylase (MPG)"/>
    <property type="match status" value="1"/>
</dbReference>
<dbReference type="PANTHER" id="PTHR10429">
    <property type="entry name" value="DNA-3-METHYLADENINE GLYCOSYLASE"/>
    <property type="match status" value="1"/>
</dbReference>
<evidence type="ECO:0000256" key="4">
    <source>
        <dbReference type="ARBA" id="ARBA00023204"/>
    </source>
</evidence>
<keyword evidence="5" id="KW-0326">Glycosidase</keyword>